<dbReference type="EMBL" id="QDEB01101710">
    <property type="protein sequence ID" value="RZC31881.1"/>
    <property type="molecule type" value="Genomic_DNA"/>
</dbReference>
<keyword evidence="5" id="KW-0862">Zinc</keyword>
<dbReference type="GO" id="GO:0005634">
    <property type="term" value="C:nucleus"/>
    <property type="evidence" value="ECO:0007669"/>
    <property type="project" value="TreeGrafter"/>
</dbReference>
<evidence type="ECO:0000256" key="1">
    <source>
        <dbReference type="ARBA" id="ARBA00004123"/>
    </source>
</evidence>
<dbReference type="InterPro" id="IPR050331">
    <property type="entry name" value="Zinc_finger"/>
</dbReference>
<feature type="compositionally biased region" description="Basic residues" evidence="11">
    <location>
        <begin position="471"/>
        <end position="484"/>
    </location>
</feature>
<feature type="domain" description="C2H2-type" evidence="12">
    <location>
        <begin position="535"/>
        <end position="562"/>
    </location>
</feature>
<evidence type="ECO:0000256" key="4">
    <source>
        <dbReference type="ARBA" id="ARBA00022771"/>
    </source>
</evidence>
<keyword evidence="9" id="KW-0539">Nucleus</keyword>
<dbReference type="InterPro" id="IPR036236">
    <property type="entry name" value="Znf_C2H2_sf"/>
</dbReference>
<dbReference type="PROSITE" id="PS00028">
    <property type="entry name" value="ZINC_FINGER_C2H2_1"/>
    <property type="match status" value="3"/>
</dbReference>
<evidence type="ECO:0000313" key="15">
    <source>
        <dbReference type="Proteomes" id="UP000292052"/>
    </source>
</evidence>
<keyword evidence="2" id="KW-0479">Metal-binding</keyword>
<dbReference type="PROSITE" id="PS50280">
    <property type="entry name" value="SET"/>
    <property type="match status" value="1"/>
</dbReference>
<dbReference type="PANTHER" id="PTHR16515">
    <property type="entry name" value="PR DOMAIN ZINC FINGER PROTEIN"/>
    <property type="match status" value="1"/>
</dbReference>
<dbReference type="GO" id="GO:0008276">
    <property type="term" value="F:protein methyltransferase activity"/>
    <property type="evidence" value="ECO:0007669"/>
    <property type="project" value="UniProtKB-ARBA"/>
</dbReference>
<dbReference type="Pfam" id="PF00096">
    <property type="entry name" value="zf-C2H2"/>
    <property type="match status" value="2"/>
</dbReference>
<dbReference type="Gene3D" id="2.170.270.10">
    <property type="entry name" value="SET domain"/>
    <property type="match status" value="1"/>
</dbReference>
<keyword evidence="6" id="KW-0805">Transcription regulation</keyword>
<dbReference type="GO" id="GO:0010468">
    <property type="term" value="P:regulation of gene expression"/>
    <property type="evidence" value="ECO:0007669"/>
    <property type="project" value="TreeGrafter"/>
</dbReference>
<evidence type="ECO:0000256" key="2">
    <source>
        <dbReference type="ARBA" id="ARBA00022723"/>
    </source>
</evidence>
<dbReference type="AlphaFoldDB" id="A0A482VG97"/>
<dbReference type="PROSITE" id="PS50157">
    <property type="entry name" value="ZINC_FINGER_C2H2_2"/>
    <property type="match status" value="3"/>
</dbReference>
<keyword evidence="15" id="KW-1185">Reference proteome</keyword>
<evidence type="ECO:0000313" key="14">
    <source>
        <dbReference type="EMBL" id="RZC31881.1"/>
    </source>
</evidence>
<keyword evidence="8" id="KW-0804">Transcription</keyword>
<feature type="domain" description="SET" evidence="13">
    <location>
        <begin position="303"/>
        <end position="419"/>
    </location>
</feature>
<evidence type="ECO:0000256" key="3">
    <source>
        <dbReference type="ARBA" id="ARBA00022737"/>
    </source>
</evidence>
<dbReference type="STRING" id="1661398.A0A482VG97"/>
<gene>
    <name evidence="14" type="ORF">BDFB_005380</name>
</gene>
<feature type="region of interest" description="Disordered" evidence="11">
    <location>
        <begin position="459"/>
        <end position="487"/>
    </location>
</feature>
<evidence type="ECO:0000259" key="13">
    <source>
        <dbReference type="PROSITE" id="PS50280"/>
    </source>
</evidence>
<reference evidence="14 15" key="1">
    <citation type="submission" date="2017-03" db="EMBL/GenBank/DDBJ databases">
        <title>Genome of the blue death feigning beetle - Asbolus verrucosus.</title>
        <authorList>
            <person name="Rider S.D."/>
        </authorList>
    </citation>
    <scope>NUCLEOTIDE SEQUENCE [LARGE SCALE GENOMIC DNA]</scope>
    <source>
        <strain evidence="14">Butters</strain>
        <tissue evidence="14">Head and leg muscle</tissue>
    </source>
</reference>
<evidence type="ECO:0000259" key="12">
    <source>
        <dbReference type="PROSITE" id="PS50157"/>
    </source>
</evidence>
<evidence type="ECO:0000256" key="8">
    <source>
        <dbReference type="ARBA" id="ARBA00023163"/>
    </source>
</evidence>
<evidence type="ECO:0000256" key="6">
    <source>
        <dbReference type="ARBA" id="ARBA00023015"/>
    </source>
</evidence>
<dbReference type="Proteomes" id="UP000292052">
    <property type="component" value="Unassembled WGS sequence"/>
</dbReference>
<dbReference type="SMART" id="SM00355">
    <property type="entry name" value="ZnF_C2H2"/>
    <property type="match status" value="4"/>
</dbReference>
<keyword evidence="7" id="KW-0238">DNA-binding</keyword>
<feature type="domain" description="C2H2-type" evidence="12">
    <location>
        <begin position="568"/>
        <end position="591"/>
    </location>
</feature>
<evidence type="ECO:0000256" key="5">
    <source>
        <dbReference type="ARBA" id="ARBA00022833"/>
    </source>
</evidence>
<comment type="subcellular location">
    <subcellularLocation>
        <location evidence="1">Nucleus</location>
    </subcellularLocation>
</comment>
<keyword evidence="3" id="KW-0677">Repeat</keyword>
<feature type="non-terminal residue" evidence="14">
    <location>
        <position position="619"/>
    </location>
</feature>
<dbReference type="Pfam" id="PF21549">
    <property type="entry name" value="PRDM2_PR"/>
    <property type="match status" value="1"/>
</dbReference>
<accession>A0A482VG97</accession>
<sequence length="619" mass="70091">MDTIVEGPPDDGAQDLNLVDTTGWTTQNSQEIVNNNSTYLYIAVEYVKDEYKMEPTVNLTQPQDGYNDFEQHVSPLDPNMSSVARYSPVYSEPSTEYNPVVIHQLVQQDTHNDIINNLTSNSSLEAMPVLCNNDIREVVDNQFLHMVNSADRTPTTNQSELQMVPASDQEVELLITDQETGISYSVRSQELLVERCLEDEQLLDALNPDPLLDSHLLALDENTLKTELSDDIINSTVNSAVVNNYISSLTANDLKSVVENDNQYRMETRRNRHSEVESEDQLLSKVYSIIDKPVPSRARATLPESYLVINKVDEGIGVFAKKSIPKSTQFGPLAGVLKPYTPEELKNQSVGLQYLIEDENQVVSRLDVSDENIANWMSFVRQATNYNEQNLVISQEGNALYFTTTKTILPKQELKVGYSLLYATRNKLSVLVPQVEKSWPCFECSATFASSEELQKHLNIHDDDRDENTKPRKKNLKSSKRKPVPKMNSDALKCNDCNELFIHPGKIALRQHLIEKHLCSGLDLIDQYFSFVMNYKCDSCEAVFNSEALLKIHSYLHDSDSSDEQTNHVCPTCQKKFPTQRQLVAHVATHALSSVKVAQPETFKCSVCHKMFALRERLR</sequence>
<dbReference type="GO" id="GO:0008757">
    <property type="term" value="F:S-adenosylmethionine-dependent methyltransferase activity"/>
    <property type="evidence" value="ECO:0007669"/>
    <property type="project" value="UniProtKB-ARBA"/>
</dbReference>
<feature type="domain" description="C2H2-type" evidence="12">
    <location>
        <begin position="439"/>
        <end position="466"/>
    </location>
</feature>
<dbReference type="InterPro" id="IPR001214">
    <property type="entry name" value="SET_dom"/>
</dbReference>
<dbReference type="SUPFAM" id="SSF57667">
    <property type="entry name" value="beta-beta-alpha zinc fingers"/>
    <property type="match status" value="1"/>
</dbReference>
<dbReference type="Gene3D" id="3.30.160.60">
    <property type="entry name" value="Classic Zinc Finger"/>
    <property type="match status" value="2"/>
</dbReference>
<dbReference type="GO" id="GO:0008270">
    <property type="term" value="F:zinc ion binding"/>
    <property type="evidence" value="ECO:0007669"/>
    <property type="project" value="UniProtKB-KW"/>
</dbReference>
<dbReference type="InterPro" id="IPR046341">
    <property type="entry name" value="SET_dom_sf"/>
</dbReference>
<evidence type="ECO:0000256" key="11">
    <source>
        <dbReference type="SAM" id="MobiDB-lite"/>
    </source>
</evidence>
<feature type="compositionally biased region" description="Basic and acidic residues" evidence="11">
    <location>
        <begin position="459"/>
        <end position="470"/>
    </location>
</feature>
<proteinExistence type="predicted"/>
<dbReference type="InterPro" id="IPR013087">
    <property type="entry name" value="Znf_C2H2_type"/>
</dbReference>
<protein>
    <submittedName>
        <fullName evidence="14">PR domain zinc finger protein 10-like</fullName>
    </submittedName>
</protein>
<name>A0A482VG97_ASBVE</name>
<keyword evidence="4 10" id="KW-0863">Zinc-finger</keyword>
<evidence type="ECO:0000256" key="10">
    <source>
        <dbReference type="PROSITE-ProRule" id="PRU00042"/>
    </source>
</evidence>
<evidence type="ECO:0000256" key="9">
    <source>
        <dbReference type="ARBA" id="ARBA00023242"/>
    </source>
</evidence>
<dbReference type="GO" id="GO:0008170">
    <property type="term" value="F:N-methyltransferase activity"/>
    <property type="evidence" value="ECO:0007669"/>
    <property type="project" value="UniProtKB-ARBA"/>
</dbReference>
<evidence type="ECO:0000256" key="7">
    <source>
        <dbReference type="ARBA" id="ARBA00023125"/>
    </source>
</evidence>
<organism evidence="14 15">
    <name type="scientific">Asbolus verrucosus</name>
    <name type="common">Desert ironclad beetle</name>
    <dbReference type="NCBI Taxonomy" id="1661398"/>
    <lineage>
        <taxon>Eukaryota</taxon>
        <taxon>Metazoa</taxon>
        <taxon>Ecdysozoa</taxon>
        <taxon>Arthropoda</taxon>
        <taxon>Hexapoda</taxon>
        <taxon>Insecta</taxon>
        <taxon>Pterygota</taxon>
        <taxon>Neoptera</taxon>
        <taxon>Endopterygota</taxon>
        <taxon>Coleoptera</taxon>
        <taxon>Polyphaga</taxon>
        <taxon>Cucujiformia</taxon>
        <taxon>Tenebrionidae</taxon>
        <taxon>Pimeliinae</taxon>
        <taxon>Asbolus</taxon>
    </lineage>
</organism>
<dbReference type="PANTHER" id="PTHR16515:SF2">
    <property type="entry name" value="PR DOMAIN ZINC FINGER PROTEIN 4"/>
    <property type="match status" value="1"/>
</dbReference>
<comment type="caution">
    <text evidence="14">The sequence shown here is derived from an EMBL/GenBank/DDBJ whole genome shotgun (WGS) entry which is preliminary data.</text>
</comment>
<dbReference type="OrthoDB" id="3535323at2759"/>